<keyword evidence="1" id="KW-0813">Transport</keyword>
<evidence type="ECO:0000313" key="5">
    <source>
        <dbReference type="EMBL" id="AHF09315.1"/>
    </source>
</evidence>
<name>A0ABM5P425_DEHRP</name>
<dbReference type="CDD" id="cd03230">
    <property type="entry name" value="ABC_DR_subfamily_A"/>
    <property type="match status" value="1"/>
</dbReference>
<dbReference type="Proteomes" id="UP000018934">
    <property type="component" value="Chromosome"/>
</dbReference>
<evidence type="ECO:0000256" key="2">
    <source>
        <dbReference type="ARBA" id="ARBA00022741"/>
    </source>
</evidence>
<evidence type="ECO:0000256" key="3">
    <source>
        <dbReference type="ARBA" id="ARBA00022840"/>
    </source>
</evidence>
<evidence type="ECO:0000259" key="4">
    <source>
        <dbReference type="PROSITE" id="PS50893"/>
    </source>
</evidence>
<organism evidence="5 6">
    <name type="scientific">Dehalobacter restrictus (strain DSM 9455 / PER-K23)</name>
    <dbReference type="NCBI Taxonomy" id="871738"/>
    <lineage>
        <taxon>Bacteria</taxon>
        <taxon>Bacillati</taxon>
        <taxon>Bacillota</taxon>
        <taxon>Clostridia</taxon>
        <taxon>Eubacteriales</taxon>
        <taxon>Desulfitobacteriaceae</taxon>
        <taxon>Dehalobacter</taxon>
    </lineage>
</organism>
<protein>
    <submittedName>
        <fullName evidence="5">ABC transporter</fullName>
    </submittedName>
</protein>
<keyword evidence="3" id="KW-0067">ATP-binding</keyword>
<dbReference type="PROSITE" id="PS50893">
    <property type="entry name" value="ABC_TRANSPORTER_2"/>
    <property type="match status" value="1"/>
</dbReference>
<dbReference type="InterPro" id="IPR027417">
    <property type="entry name" value="P-loop_NTPase"/>
</dbReference>
<feature type="domain" description="ABC transporter" evidence="4">
    <location>
        <begin position="2"/>
        <end position="227"/>
    </location>
</feature>
<dbReference type="PANTHER" id="PTHR42939">
    <property type="entry name" value="ABC TRANSPORTER ATP-BINDING PROTEIN ALBC-RELATED"/>
    <property type="match status" value="1"/>
</dbReference>
<dbReference type="SMART" id="SM00382">
    <property type="entry name" value="AAA"/>
    <property type="match status" value="1"/>
</dbReference>
<dbReference type="PANTHER" id="PTHR42939:SF1">
    <property type="entry name" value="ABC TRANSPORTER ATP-BINDING PROTEIN ALBC-RELATED"/>
    <property type="match status" value="1"/>
</dbReference>
<proteinExistence type="predicted"/>
<dbReference type="EMBL" id="CP007033">
    <property type="protein sequence ID" value="AHF09315.1"/>
    <property type="molecule type" value="Genomic_DNA"/>
</dbReference>
<dbReference type="InterPro" id="IPR003593">
    <property type="entry name" value="AAA+_ATPase"/>
</dbReference>
<keyword evidence="2" id="KW-0547">Nucleotide-binding</keyword>
<dbReference type="SUPFAM" id="SSF52540">
    <property type="entry name" value="P-loop containing nucleoside triphosphate hydrolases"/>
    <property type="match status" value="1"/>
</dbReference>
<reference evidence="5 6" key="1">
    <citation type="journal article" date="2013" name="Stand. Genomic Sci.">
        <title>Complete genome sequence of Dehalobacter restrictus PER-K23(T.).</title>
        <authorList>
            <person name="Kruse T."/>
            <person name="Maillard J."/>
            <person name="Goodwin L."/>
            <person name="Woyke T."/>
            <person name="Teshima H."/>
            <person name="Bruce D."/>
            <person name="Detter C."/>
            <person name="Tapia R."/>
            <person name="Han C."/>
            <person name="Huntemann M."/>
            <person name="Wei C.L."/>
            <person name="Han J."/>
            <person name="Chen A."/>
            <person name="Kyrpides N."/>
            <person name="Szeto E."/>
            <person name="Markowitz V."/>
            <person name="Ivanova N."/>
            <person name="Pagani I."/>
            <person name="Pati A."/>
            <person name="Pitluck S."/>
            <person name="Nolan M."/>
            <person name="Holliger C."/>
            <person name="Smidt H."/>
        </authorList>
    </citation>
    <scope>NUCLEOTIDE SEQUENCE [LARGE SCALE GENOMIC DNA]</scope>
    <source>
        <strain evidence="6">DSM 9455</strain>
    </source>
</reference>
<sequence length="298" mass="33399">MIECIELTKAYGHVKAVDQLSMHVEENTITGLIGRNGAGKTTLLKLIAGYYHPTSGEIRVFGENPFNSLKVSSNLIFIDDQMSWPVSLSLEDILKAESKFYPDWDRGLAERLLEYFFPNPKQNYHKLSKGMRSTFNMIIGLSSRAALTILDEPTTGMDSAVRKDFYRALLKDYLQFPRTMILSSHLLNETEDILENIVLIKNGELVLQQPVDDLKEMAVGLQGKAEIVTDFGQGRTLYHRETFGNDTVYAVVKNDLSEDDRHRAIKLGIAVSAVSTDDLCIYLTDQKKGGIDDVLSGN</sequence>
<dbReference type="Gene3D" id="3.40.50.300">
    <property type="entry name" value="P-loop containing nucleotide triphosphate hydrolases"/>
    <property type="match status" value="1"/>
</dbReference>
<gene>
    <name evidence="5" type="ORF">DEHRE_03780</name>
</gene>
<evidence type="ECO:0000256" key="1">
    <source>
        <dbReference type="ARBA" id="ARBA00022448"/>
    </source>
</evidence>
<dbReference type="InterPro" id="IPR051782">
    <property type="entry name" value="ABC_Transporter_VariousFunc"/>
</dbReference>
<accession>A0ABM5P425</accession>
<evidence type="ECO:0000313" key="6">
    <source>
        <dbReference type="Proteomes" id="UP000018934"/>
    </source>
</evidence>
<dbReference type="Pfam" id="PF00005">
    <property type="entry name" value="ABC_tran"/>
    <property type="match status" value="1"/>
</dbReference>
<dbReference type="InterPro" id="IPR003439">
    <property type="entry name" value="ABC_transporter-like_ATP-bd"/>
</dbReference>
<keyword evidence="6" id="KW-1185">Reference proteome</keyword>